<name>A0A1X2GTL9_9FUNG</name>
<keyword evidence="3" id="KW-0833">Ubl conjugation pathway</keyword>
<sequence length="1284" mass="142695">MTDSNTYMVANLLEKMTSTDRDFRYMALNDLMNELQKQSFTRDPVVETKVVEAVLRLMGDKNTEVQNLAVKCLGPLVKQIKPEHIGKIIKTLCDFMSQQKNVELRGIASIGLKSVVQEVQSQHGKLVASTIIPEFLQIMNNEKTEYETQLDVLDILGDVVHRFGAQLTAEEQQTIQQALLPRLSHSRATIRKRSVMALGHLVAHVSDALFDATLKFILDGLNSQIFSGDKLRTFVQCTGVLGRYSGIRLGKYLSHIIPIVTEYTKKADEDDELREICLQTLESFVLRCPTDIAPFINNIVDLGLTYLSYDNNMGDMDDDDEDMENQDEDDDEYDDIVDFSDDDDMSWKVRRSASKLLSSIIETHADLLAQMYEHVAPALIRRFSEREESVRVDVLRTFIALLAQTSVYRGGELEVSTDQYDLEFDVSGCGEEAVLKPTRRDGSAMDASSDTDIPAQKLAEQVPALCKALAKQLAGKSVQTRQVGFQLLRMAIAVLQGGLDKEITQFMPAIEVSLISSTADPHQSLSSNLKIEVLAFLRALFHYHDADVTRPYLASLCPIVTQMLSDAYYKTVSESLLVCIEIIKVIRPISTAKTPLDQASIDALQNLYERTLQLLSTNNADQEVKERSIMVLGALLAQVPDALASKQAEAWQMLLDRLKNEVTRLISVRTLAIVSQSPLAAGPELEQSVLLAVDDIALLLRKSNRSLRIASLECLNILVQRFGTAISEEHYQRFLNEVRPLLSDVDLHLLPLALKLTESIIVIHPSSTEHVNAVILPGLFQLIQSPLLQGAALKQLLLLFAALGKASPQDYDAFIRGLIDPLRQPSTAPSNGAAVPNKQCASTAAQCVAVLAAQTDPERCLPTVREFQSELTKPDTTDASRYLSLLTLGEIGHRLDLSQLGDIYDQVLQLFSSSSEEVKFAAAFALGSLTVGNLRTYLPLLVTQIKTDTKRRFLLFHALKEVITRCNYQSSMSNLADASGEIWILLLASSEEDHEEGTRSVVGECLGKLALTNTAKYLPQLETGLGSSSAPLRATVATAFKYIVVDPSQDSDNLLKPIIDRFLTLLEDVDINVRRLALLTINSALHRKPYLVRDVLDTLLPLLYQETIVKEELIHMVEMGPFKHKVDDGLEIRKAAYECLYSLLSTCLDKIDIHGYITSVQIGLEDQHEIKMLVYLMLIRLGKVAPTAVCQKLDDFVAPMKATLDTKLRNNAVKQEMEKNQEVVRATLRCITSLSNVADTGNSPKFKEFIEAVKLGPLGADYKATIEETDKRESRPGDLMDLSA</sequence>
<dbReference type="GO" id="GO:0010265">
    <property type="term" value="P:SCF complex assembly"/>
    <property type="evidence" value="ECO:0007669"/>
    <property type="project" value="InterPro"/>
</dbReference>
<evidence type="ECO:0000256" key="3">
    <source>
        <dbReference type="ARBA" id="ARBA00022786"/>
    </source>
</evidence>
<dbReference type="InterPro" id="IPR039852">
    <property type="entry name" value="CAND1/CAND2"/>
</dbReference>
<dbReference type="InterPro" id="IPR011989">
    <property type="entry name" value="ARM-like"/>
</dbReference>
<keyword evidence="7" id="KW-1185">Reference proteome</keyword>
<evidence type="ECO:0000313" key="6">
    <source>
        <dbReference type="EMBL" id="ORX60348.1"/>
    </source>
</evidence>
<dbReference type="STRING" id="101127.A0A1X2GTL9"/>
<evidence type="ECO:0000259" key="5">
    <source>
        <dbReference type="Pfam" id="PF08623"/>
    </source>
</evidence>
<dbReference type="InterPro" id="IPR013932">
    <property type="entry name" value="TATA-bd_TIP120"/>
</dbReference>
<dbReference type="PANTHER" id="PTHR12696">
    <property type="entry name" value="TIP120"/>
    <property type="match status" value="1"/>
</dbReference>
<dbReference type="EMBL" id="MCGT01000004">
    <property type="protein sequence ID" value="ORX60348.1"/>
    <property type="molecule type" value="Genomic_DNA"/>
</dbReference>
<dbReference type="InterPro" id="IPR016024">
    <property type="entry name" value="ARM-type_fold"/>
</dbReference>
<feature type="domain" description="TATA-binding protein interacting (TIP20)" evidence="5">
    <location>
        <begin position="1091"/>
        <end position="1254"/>
    </location>
</feature>
<accession>A0A1X2GTL9</accession>
<keyword evidence="2" id="KW-0677">Repeat</keyword>
<evidence type="ECO:0000256" key="4">
    <source>
        <dbReference type="PROSITE-ProRule" id="PRU00103"/>
    </source>
</evidence>
<dbReference type="InterPro" id="IPR021133">
    <property type="entry name" value="HEAT_type_2"/>
</dbReference>
<dbReference type="SUPFAM" id="SSF48371">
    <property type="entry name" value="ARM repeat"/>
    <property type="match status" value="1"/>
</dbReference>
<gene>
    <name evidence="6" type="ORF">DM01DRAFT_1332508</name>
</gene>
<evidence type="ECO:0000313" key="7">
    <source>
        <dbReference type="Proteomes" id="UP000242146"/>
    </source>
</evidence>
<dbReference type="Pfam" id="PF25782">
    <property type="entry name" value="TPR_CAND1"/>
    <property type="match status" value="1"/>
</dbReference>
<protein>
    <submittedName>
        <fullName evidence="6">TIP120-domain-containing protein</fullName>
    </submittedName>
</protein>
<dbReference type="PROSITE" id="PS50077">
    <property type="entry name" value="HEAT_REPEAT"/>
    <property type="match status" value="1"/>
</dbReference>
<reference evidence="6 7" key="1">
    <citation type="submission" date="2016-07" db="EMBL/GenBank/DDBJ databases">
        <title>Pervasive Adenine N6-methylation of Active Genes in Fungi.</title>
        <authorList>
            <consortium name="DOE Joint Genome Institute"/>
            <person name="Mondo S.J."/>
            <person name="Dannebaum R.O."/>
            <person name="Kuo R.C."/>
            <person name="Labutti K."/>
            <person name="Haridas S."/>
            <person name="Kuo A."/>
            <person name="Salamov A."/>
            <person name="Ahrendt S.R."/>
            <person name="Lipzen A."/>
            <person name="Sullivan W."/>
            <person name="Andreopoulos W.B."/>
            <person name="Clum A."/>
            <person name="Lindquist E."/>
            <person name="Daum C."/>
            <person name="Ramamoorthy G.K."/>
            <person name="Gryganskyi A."/>
            <person name="Culley D."/>
            <person name="Magnuson J.K."/>
            <person name="James T.Y."/>
            <person name="O'Malley M.A."/>
            <person name="Stajich J.E."/>
            <person name="Spatafora J.W."/>
            <person name="Visel A."/>
            <person name="Grigoriev I.V."/>
        </authorList>
    </citation>
    <scope>NUCLEOTIDE SEQUENCE [LARGE SCALE GENOMIC DNA]</scope>
    <source>
        <strain evidence="6 7">NRRL 3301</strain>
    </source>
</reference>
<dbReference type="Pfam" id="PF08623">
    <property type="entry name" value="TIP120"/>
    <property type="match status" value="1"/>
</dbReference>
<dbReference type="Pfam" id="PF20926">
    <property type="entry name" value="Htt_N-HEAT_1"/>
    <property type="match status" value="1"/>
</dbReference>
<dbReference type="Gene3D" id="1.25.10.10">
    <property type="entry name" value="Leucine-rich Repeat Variant"/>
    <property type="match status" value="1"/>
</dbReference>
<dbReference type="InterPro" id="IPR048411">
    <property type="entry name" value="Htt_N_HEAT_rpt-1"/>
</dbReference>
<organism evidence="6 7">
    <name type="scientific">Hesseltinella vesiculosa</name>
    <dbReference type="NCBI Taxonomy" id="101127"/>
    <lineage>
        <taxon>Eukaryota</taxon>
        <taxon>Fungi</taxon>
        <taxon>Fungi incertae sedis</taxon>
        <taxon>Mucoromycota</taxon>
        <taxon>Mucoromycotina</taxon>
        <taxon>Mucoromycetes</taxon>
        <taxon>Mucorales</taxon>
        <taxon>Cunninghamellaceae</taxon>
        <taxon>Hesseltinella</taxon>
    </lineage>
</organism>
<proteinExistence type="inferred from homology"/>
<dbReference type="OrthoDB" id="6260732at2759"/>
<dbReference type="Proteomes" id="UP000242146">
    <property type="component" value="Unassembled WGS sequence"/>
</dbReference>
<evidence type="ECO:0000256" key="2">
    <source>
        <dbReference type="ARBA" id="ARBA00022737"/>
    </source>
</evidence>
<comment type="similarity">
    <text evidence="1">Belongs to the CAND family.</text>
</comment>
<feature type="repeat" description="HEAT" evidence="4">
    <location>
        <begin position="50"/>
        <end position="87"/>
    </location>
</feature>
<comment type="caution">
    <text evidence="6">The sequence shown here is derived from an EMBL/GenBank/DDBJ whole genome shotgun (WGS) entry which is preliminary data.</text>
</comment>
<evidence type="ECO:0000256" key="1">
    <source>
        <dbReference type="ARBA" id="ARBA00007657"/>
    </source>
</evidence>